<reference evidence="2" key="5">
    <citation type="submission" date="2015-06" db="UniProtKB">
        <authorList>
            <consortium name="EnsemblFungi"/>
        </authorList>
    </citation>
    <scope>IDENTIFICATION</scope>
    <source>
        <strain evidence="2">ATCC 64411</strain>
    </source>
</reference>
<evidence type="ECO:0000313" key="2">
    <source>
        <dbReference type="EnsemblFungi" id="MAPG_11915T0"/>
    </source>
</evidence>
<reference evidence="3" key="1">
    <citation type="submission" date="2010-05" db="EMBL/GenBank/DDBJ databases">
        <title>The genome sequence of Magnaporthe poae strain ATCC 64411.</title>
        <authorList>
            <person name="Ma L.-J."/>
            <person name="Dead R."/>
            <person name="Young S."/>
            <person name="Zeng Q."/>
            <person name="Koehrsen M."/>
            <person name="Alvarado L."/>
            <person name="Berlin A."/>
            <person name="Chapman S.B."/>
            <person name="Chen Z."/>
            <person name="Freedman E."/>
            <person name="Gellesch M."/>
            <person name="Goldberg J."/>
            <person name="Griggs A."/>
            <person name="Gujja S."/>
            <person name="Heilman E.R."/>
            <person name="Heiman D."/>
            <person name="Hepburn T."/>
            <person name="Howarth C."/>
            <person name="Jen D."/>
            <person name="Larson L."/>
            <person name="Mehta T."/>
            <person name="Neiman D."/>
            <person name="Pearson M."/>
            <person name="Roberts A."/>
            <person name="Saif S."/>
            <person name="Shea T."/>
            <person name="Shenoy N."/>
            <person name="Sisk P."/>
            <person name="Stolte C."/>
            <person name="Sykes S."/>
            <person name="Walk T."/>
            <person name="White J."/>
            <person name="Yandava C."/>
            <person name="Haas B."/>
            <person name="Nusbaum C."/>
            <person name="Birren B."/>
        </authorList>
    </citation>
    <scope>NUCLEOTIDE SEQUENCE [LARGE SCALE GENOMIC DNA]</scope>
    <source>
        <strain evidence="3">ATCC 64411 / 73-15</strain>
    </source>
</reference>
<dbReference type="VEuPathDB" id="FungiDB:MAPG_11915"/>
<dbReference type="AlphaFoldDB" id="A0A0C4EGH1"/>
<evidence type="ECO:0000313" key="1">
    <source>
        <dbReference type="EMBL" id="KLU92972.1"/>
    </source>
</evidence>
<gene>
    <name evidence="1" type="ORF">MAPG_11915</name>
</gene>
<protein>
    <submittedName>
        <fullName evidence="1 2">Uncharacterized protein</fullName>
    </submittedName>
</protein>
<accession>A0A0C4EGH1</accession>
<dbReference type="EnsemblFungi" id="MAPG_11915T0">
    <property type="protein sequence ID" value="MAPG_11915T0"/>
    <property type="gene ID" value="MAPG_11915"/>
</dbReference>
<reference evidence="1" key="2">
    <citation type="submission" date="2010-05" db="EMBL/GenBank/DDBJ databases">
        <title>The Genome Sequence of Magnaporthe poae strain ATCC 64411.</title>
        <authorList>
            <consortium name="The Broad Institute Genome Sequencing Platform"/>
            <consortium name="Broad Institute Genome Sequencing Center for Infectious Disease"/>
            <person name="Ma L.-J."/>
            <person name="Dead R."/>
            <person name="Young S."/>
            <person name="Zeng Q."/>
            <person name="Koehrsen M."/>
            <person name="Alvarado L."/>
            <person name="Berlin A."/>
            <person name="Chapman S.B."/>
            <person name="Chen Z."/>
            <person name="Freedman E."/>
            <person name="Gellesch M."/>
            <person name="Goldberg J."/>
            <person name="Griggs A."/>
            <person name="Gujja S."/>
            <person name="Heilman E.R."/>
            <person name="Heiman D."/>
            <person name="Hepburn T."/>
            <person name="Howarth C."/>
            <person name="Jen D."/>
            <person name="Larson L."/>
            <person name="Mehta T."/>
            <person name="Neiman D."/>
            <person name="Pearson M."/>
            <person name="Roberts A."/>
            <person name="Saif S."/>
            <person name="Shea T."/>
            <person name="Shenoy N."/>
            <person name="Sisk P."/>
            <person name="Stolte C."/>
            <person name="Sykes S."/>
            <person name="Walk T."/>
            <person name="White J."/>
            <person name="Yandava C."/>
            <person name="Haas B."/>
            <person name="Nusbaum C."/>
            <person name="Birren B."/>
        </authorList>
    </citation>
    <scope>NUCLEOTIDE SEQUENCE</scope>
    <source>
        <strain evidence="1">ATCC 64411</strain>
    </source>
</reference>
<evidence type="ECO:0000313" key="3">
    <source>
        <dbReference type="Proteomes" id="UP000011715"/>
    </source>
</evidence>
<dbReference type="Proteomes" id="UP000011715">
    <property type="component" value="Unassembled WGS sequence"/>
</dbReference>
<dbReference type="EMBL" id="ADBL01002972">
    <property type="status" value="NOT_ANNOTATED_CDS"/>
    <property type="molecule type" value="Genomic_DNA"/>
</dbReference>
<keyword evidence="3" id="KW-1185">Reference proteome</keyword>
<reference evidence="1" key="3">
    <citation type="submission" date="2011-03" db="EMBL/GenBank/DDBJ databases">
        <title>Annotation of Magnaporthe poae ATCC 64411.</title>
        <authorList>
            <person name="Ma L.-J."/>
            <person name="Dead R."/>
            <person name="Young S.K."/>
            <person name="Zeng Q."/>
            <person name="Gargeya S."/>
            <person name="Fitzgerald M."/>
            <person name="Haas B."/>
            <person name="Abouelleil A."/>
            <person name="Alvarado L."/>
            <person name="Arachchi H.M."/>
            <person name="Berlin A."/>
            <person name="Brown A."/>
            <person name="Chapman S.B."/>
            <person name="Chen Z."/>
            <person name="Dunbar C."/>
            <person name="Freedman E."/>
            <person name="Gearin G."/>
            <person name="Gellesch M."/>
            <person name="Goldberg J."/>
            <person name="Griggs A."/>
            <person name="Gujja S."/>
            <person name="Heiman D."/>
            <person name="Howarth C."/>
            <person name="Larson L."/>
            <person name="Lui A."/>
            <person name="MacDonald P.J.P."/>
            <person name="Mehta T."/>
            <person name="Montmayeur A."/>
            <person name="Murphy C."/>
            <person name="Neiman D."/>
            <person name="Pearson M."/>
            <person name="Priest M."/>
            <person name="Roberts A."/>
            <person name="Saif S."/>
            <person name="Shea T."/>
            <person name="Shenoy N."/>
            <person name="Sisk P."/>
            <person name="Stolte C."/>
            <person name="Sykes S."/>
            <person name="Yandava C."/>
            <person name="Wortman J."/>
            <person name="Nusbaum C."/>
            <person name="Birren B."/>
        </authorList>
    </citation>
    <scope>NUCLEOTIDE SEQUENCE</scope>
    <source>
        <strain evidence="1">ATCC 64411</strain>
    </source>
</reference>
<proteinExistence type="predicted"/>
<dbReference type="OrthoDB" id="10584648at2759"/>
<dbReference type="EMBL" id="GL877040">
    <property type="protein sequence ID" value="KLU92972.1"/>
    <property type="molecule type" value="Genomic_DNA"/>
</dbReference>
<organism evidence="2 3">
    <name type="scientific">Magnaporthiopsis poae (strain ATCC 64411 / 73-15)</name>
    <name type="common">Kentucky bluegrass fungus</name>
    <name type="synonym">Magnaporthe poae</name>
    <dbReference type="NCBI Taxonomy" id="644358"/>
    <lineage>
        <taxon>Eukaryota</taxon>
        <taxon>Fungi</taxon>
        <taxon>Dikarya</taxon>
        <taxon>Ascomycota</taxon>
        <taxon>Pezizomycotina</taxon>
        <taxon>Sordariomycetes</taxon>
        <taxon>Sordariomycetidae</taxon>
        <taxon>Magnaporthales</taxon>
        <taxon>Magnaporthaceae</taxon>
        <taxon>Magnaporthiopsis</taxon>
    </lineage>
</organism>
<sequence>MTASCRDFTQELARFAEYHANFVSRQDLTDILRPMLDGLKSDIYNRLAEMETRITENSAISTSASGHNLSVRAVNAAITSRDQALTPLYSLSTGERIMETGKTLNELADIEPENVGALLKDLGLPTTGSDDMKKERLLRAMGRP</sequence>
<reference evidence="2" key="4">
    <citation type="journal article" date="2015" name="G3 (Bethesda)">
        <title>Genome sequences of three phytopathogenic species of the Magnaporthaceae family of fungi.</title>
        <authorList>
            <person name="Okagaki L.H."/>
            <person name="Nunes C.C."/>
            <person name="Sailsbery J."/>
            <person name="Clay B."/>
            <person name="Brown D."/>
            <person name="John T."/>
            <person name="Oh Y."/>
            <person name="Young N."/>
            <person name="Fitzgerald M."/>
            <person name="Haas B.J."/>
            <person name="Zeng Q."/>
            <person name="Young S."/>
            <person name="Adiconis X."/>
            <person name="Fan L."/>
            <person name="Levin J.Z."/>
            <person name="Mitchell T.K."/>
            <person name="Okubara P.A."/>
            <person name="Farman M.L."/>
            <person name="Kohn L.M."/>
            <person name="Birren B."/>
            <person name="Ma L.-J."/>
            <person name="Dean R.A."/>
        </authorList>
    </citation>
    <scope>NUCLEOTIDE SEQUENCE</scope>
    <source>
        <strain evidence="2">ATCC 64411 / 73-15</strain>
    </source>
</reference>
<dbReference type="eggNOG" id="ENOG502RNGG">
    <property type="taxonomic scope" value="Eukaryota"/>
</dbReference>
<name>A0A0C4EGH1_MAGP6</name>